<proteinExistence type="predicted"/>
<dbReference type="AlphaFoldDB" id="A0A090MDG3"/>
<sequence length="113" mass="11868">MGGLGMAQVLSNNSRDVYSQSPGYSGDPSAIRPFTNGPFGMEKGIILSTGSLTLPLAPGDTCPSSYTTDLYDAYTRSYCGADSYNGASYLLNVVPTKATAFLIDMVIASCDLM</sequence>
<evidence type="ECO:0000313" key="1">
    <source>
        <dbReference type="EMBL" id="CEG05193.1"/>
    </source>
</evidence>
<accession>A0A090MDG3</accession>
<protein>
    <submittedName>
        <fullName evidence="1">WGS project CBMI000000000 data, contig CS3069_c003229</fullName>
    </submittedName>
</protein>
<name>A0A090MDG3_9HYPO</name>
<gene>
    <name evidence="1" type="ORF">BN850_0100190</name>
</gene>
<reference evidence="1" key="1">
    <citation type="submission" date="2013-05" db="EMBL/GenBank/DDBJ databases">
        <title>Draft genome sequences of six wheat associated Fusarium spp. isolates.</title>
        <authorList>
            <person name="Moolhuijzen P.M."/>
            <person name="Manners J.M."/>
            <person name="Wilcox S."/>
            <person name="Bellgard M.I."/>
            <person name="Gardiner D.M."/>
        </authorList>
    </citation>
    <scope>NUCLEOTIDE SEQUENCE</scope>
    <source>
        <strain evidence="1">CS3069</strain>
    </source>
</reference>
<dbReference type="EMBL" id="CBMI010003227">
    <property type="protein sequence ID" value="CEG05193.1"/>
    <property type="molecule type" value="Genomic_DNA"/>
</dbReference>
<dbReference type="EMBL" id="HG319980">
    <property type="protein sequence ID" value="CEG05896.1"/>
    <property type="molecule type" value="Genomic_DNA"/>
</dbReference>
<organism evidence="1">
    <name type="scientific">Fusarium clavum</name>
    <dbReference type="NCBI Taxonomy" id="2594811"/>
    <lineage>
        <taxon>Eukaryota</taxon>
        <taxon>Fungi</taxon>
        <taxon>Dikarya</taxon>
        <taxon>Ascomycota</taxon>
        <taxon>Pezizomycotina</taxon>
        <taxon>Sordariomycetes</taxon>
        <taxon>Hypocreomycetidae</taxon>
        <taxon>Hypocreales</taxon>
        <taxon>Nectriaceae</taxon>
        <taxon>Fusarium</taxon>
        <taxon>Fusarium incarnatum-equiseti species complex</taxon>
    </lineage>
</organism>